<proteinExistence type="predicted"/>
<dbReference type="AlphaFoldDB" id="A0A699JE54"/>
<comment type="caution">
    <text evidence="2">The sequence shown here is derived from an EMBL/GenBank/DDBJ whole genome shotgun (WGS) entry which is preliminary data.</text>
</comment>
<feature type="compositionally biased region" description="Polar residues" evidence="1">
    <location>
        <begin position="125"/>
        <end position="135"/>
    </location>
</feature>
<reference evidence="2" key="1">
    <citation type="journal article" date="2019" name="Sci. Rep.">
        <title>Draft genome of Tanacetum cinerariifolium, the natural source of mosquito coil.</title>
        <authorList>
            <person name="Yamashiro T."/>
            <person name="Shiraishi A."/>
            <person name="Satake H."/>
            <person name="Nakayama K."/>
        </authorList>
    </citation>
    <scope>NUCLEOTIDE SEQUENCE</scope>
</reference>
<organism evidence="2">
    <name type="scientific">Tanacetum cinerariifolium</name>
    <name type="common">Dalmatian daisy</name>
    <name type="synonym">Chrysanthemum cinerariifolium</name>
    <dbReference type="NCBI Taxonomy" id="118510"/>
    <lineage>
        <taxon>Eukaryota</taxon>
        <taxon>Viridiplantae</taxon>
        <taxon>Streptophyta</taxon>
        <taxon>Embryophyta</taxon>
        <taxon>Tracheophyta</taxon>
        <taxon>Spermatophyta</taxon>
        <taxon>Magnoliopsida</taxon>
        <taxon>eudicotyledons</taxon>
        <taxon>Gunneridae</taxon>
        <taxon>Pentapetalae</taxon>
        <taxon>asterids</taxon>
        <taxon>campanulids</taxon>
        <taxon>Asterales</taxon>
        <taxon>Asteraceae</taxon>
        <taxon>Asteroideae</taxon>
        <taxon>Anthemideae</taxon>
        <taxon>Anthemidinae</taxon>
        <taxon>Tanacetum</taxon>
    </lineage>
</organism>
<dbReference type="EMBL" id="BKCJ010395481">
    <property type="protein sequence ID" value="GFA26814.1"/>
    <property type="molecule type" value="Genomic_DNA"/>
</dbReference>
<feature type="region of interest" description="Disordered" evidence="1">
    <location>
        <begin position="120"/>
        <end position="143"/>
    </location>
</feature>
<evidence type="ECO:0008006" key="3">
    <source>
        <dbReference type="Google" id="ProtNLM"/>
    </source>
</evidence>
<evidence type="ECO:0000313" key="2">
    <source>
        <dbReference type="EMBL" id="GFA26814.1"/>
    </source>
</evidence>
<protein>
    <recommendedName>
        <fullName evidence="3">Reverse transcriptase domain-containing protein</fullName>
    </recommendedName>
</protein>
<gene>
    <name evidence="2" type="ORF">Tci_598786</name>
</gene>
<sequence length="143" mass="15656">MPPKSAPLTQAAIRRMIKENVDAAIAAERARQANVRNDASRSGPVRGQDTAPDVRECTFAGFIKCNPTVFHGTKGAGLTDNIKGEVTSSKPANLNEAVCMAHKLIEQKLQARDERILEGKKQKWENYQSGNSIGKSNHKDNSR</sequence>
<accession>A0A699JE54</accession>
<name>A0A699JE54_TANCI</name>
<feature type="non-terminal residue" evidence="2">
    <location>
        <position position="143"/>
    </location>
</feature>
<feature type="region of interest" description="Disordered" evidence="1">
    <location>
        <begin position="32"/>
        <end position="51"/>
    </location>
</feature>
<evidence type="ECO:0000256" key="1">
    <source>
        <dbReference type="SAM" id="MobiDB-lite"/>
    </source>
</evidence>